<gene>
    <name evidence="1" type="ORF">M3P05_19170</name>
</gene>
<sequence length="383" mass="42628">MFERTEIAIVNRSFWPANQVIGEALLRFAESASAKKSVTVITQSSDNLHSLLDNNQRGNGVLFKVCKSLTTSSSSIVIRALEAIYFMLWVAACLIMMRPKKVYVATDPPILVPFIVYIYSRISGSKYYYHLQDIHPEAANIVVPLYGPLYKLLKFIDNITISNASAVITLSDDMSSYLKKRSSSDVATYLVDNPSFEVNSSNYEKSKKRGIVFCGNAGRLQRIPLLISSIRSYLDNGGKAEFTFIGSGIFTQDLELLAKSYPQVSCMGYLPAPEAASVVKQFPWAMLPIDDEVTHYAFPSKSSSYVLSGCQILAICGRETSVSKWIIDNNLGITVNPDEKELVKAFFLLESQLDISLECSEELKNKLSIDYFVDRIINIVCSG</sequence>
<name>A0ABT0PMT4_9GAMM</name>
<evidence type="ECO:0000313" key="1">
    <source>
        <dbReference type="EMBL" id="MCL6272047.1"/>
    </source>
</evidence>
<protein>
    <submittedName>
        <fullName evidence="1">Glycosyltransferase</fullName>
    </submittedName>
</protein>
<proteinExistence type="predicted"/>
<evidence type="ECO:0000313" key="2">
    <source>
        <dbReference type="Proteomes" id="UP001203338"/>
    </source>
</evidence>
<comment type="caution">
    <text evidence="1">The sequence shown here is derived from an EMBL/GenBank/DDBJ whole genome shotgun (WGS) entry which is preliminary data.</text>
</comment>
<dbReference type="RefSeq" id="WP_249701725.1">
    <property type="nucleotide sequence ID" value="NZ_JAMFLX010000042.1"/>
</dbReference>
<accession>A0ABT0PMT4</accession>
<organism evidence="1 2">
    <name type="scientific">Parendozoicomonas callyspongiae</name>
    <dbReference type="NCBI Taxonomy" id="2942213"/>
    <lineage>
        <taxon>Bacteria</taxon>
        <taxon>Pseudomonadati</taxon>
        <taxon>Pseudomonadota</taxon>
        <taxon>Gammaproteobacteria</taxon>
        <taxon>Oceanospirillales</taxon>
        <taxon>Endozoicomonadaceae</taxon>
        <taxon>Parendozoicomonas</taxon>
    </lineage>
</organism>
<dbReference type="EMBL" id="JAMFLX010000042">
    <property type="protein sequence ID" value="MCL6272047.1"/>
    <property type="molecule type" value="Genomic_DNA"/>
</dbReference>
<dbReference type="Proteomes" id="UP001203338">
    <property type="component" value="Unassembled WGS sequence"/>
</dbReference>
<reference evidence="1 2" key="1">
    <citation type="submission" date="2022-05" db="EMBL/GenBank/DDBJ databases">
        <authorList>
            <person name="Park J.-S."/>
        </authorList>
    </citation>
    <scope>NUCLEOTIDE SEQUENCE [LARGE SCALE GENOMIC DNA]</scope>
    <source>
        <strain evidence="1 2">2012CJ34-2</strain>
    </source>
</reference>
<dbReference type="SUPFAM" id="SSF53756">
    <property type="entry name" value="UDP-Glycosyltransferase/glycogen phosphorylase"/>
    <property type="match status" value="1"/>
</dbReference>
<keyword evidence="2" id="KW-1185">Reference proteome</keyword>
<dbReference type="Gene3D" id="3.40.50.2000">
    <property type="entry name" value="Glycogen Phosphorylase B"/>
    <property type="match status" value="1"/>
</dbReference>